<dbReference type="EMBL" id="CAJNJQ010000782">
    <property type="protein sequence ID" value="CAE7099950.1"/>
    <property type="molecule type" value="Genomic_DNA"/>
</dbReference>
<comment type="caution">
    <text evidence="1">The sequence shown here is derived from an EMBL/GenBank/DDBJ whole genome shotgun (WGS) entry which is preliminary data.</text>
</comment>
<dbReference type="AlphaFoldDB" id="A0A8H3HWE9"/>
<feature type="non-terminal residue" evidence="1">
    <location>
        <position position="1"/>
    </location>
</feature>
<protein>
    <submittedName>
        <fullName evidence="1">Uncharacterized protein</fullName>
    </submittedName>
</protein>
<reference evidence="1" key="1">
    <citation type="submission" date="2021-01" db="EMBL/GenBank/DDBJ databases">
        <authorList>
            <person name="Kaushik A."/>
        </authorList>
    </citation>
    <scope>NUCLEOTIDE SEQUENCE</scope>
    <source>
        <strain evidence="1">AG5</strain>
    </source>
</reference>
<proteinExistence type="predicted"/>
<name>A0A8H3HWE9_9AGAM</name>
<gene>
    <name evidence="1" type="ORF">RDB_LOCUS39763</name>
</gene>
<sequence>SSWPLVLSDDELPRPPWQTETLSLICLLVLTPSAMKFFTLSTLVVLSVSGVLGWPTSPLRSLVPRQGQECNIGTCLRDQCCITLNLRPDVCSSGTRGERCGGRFNCPCRIGVCDFDSGESEL</sequence>
<organism evidence="1 2">
    <name type="scientific">Rhizoctonia solani</name>
    <dbReference type="NCBI Taxonomy" id="456999"/>
    <lineage>
        <taxon>Eukaryota</taxon>
        <taxon>Fungi</taxon>
        <taxon>Dikarya</taxon>
        <taxon>Basidiomycota</taxon>
        <taxon>Agaricomycotina</taxon>
        <taxon>Agaricomycetes</taxon>
        <taxon>Cantharellales</taxon>
        <taxon>Ceratobasidiaceae</taxon>
        <taxon>Rhizoctonia</taxon>
    </lineage>
</organism>
<dbReference type="OrthoDB" id="5579860at2759"/>
<accession>A0A8H3HWE9</accession>
<evidence type="ECO:0000313" key="1">
    <source>
        <dbReference type="EMBL" id="CAE7099950.1"/>
    </source>
</evidence>
<dbReference type="Proteomes" id="UP000663827">
    <property type="component" value="Unassembled WGS sequence"/>
</dbReference>
<evidence type="ECO:0000313" key="2">
    <source>
        <dbReference type="Proteomes" id="UP000663827"/>
    </source>
</evidence>